<name>A0A3S3RGT8_9GAMM</name>
<gene>
    <name evidence="3" type="ORF">EDI28_14645</name>
</gene>
<reference evidence="3 4" key="1">
    <citation type="submission" date="2018-11" db="EMBL/GenBank/DDBJ databases">
        <title>Photobacterium sp. BEI247 sp. nov., a marine bacterium isolated from Yongle Blue Hole in the South China Sea.</title>
        <authorList>
            <person name="Wang X."/>
        </authorList>
    </citation>
    <scope>NUCLEOTIDE SEQUENCE [LARGE SCALE GENOMIC DNA]</scope>
    <source>
        <strain evidence="4">BEI247</strain>
    </source>
</reference>
<dbReference type="EMBL" id="RJLM01000005">
    <property type="protein sequence ID" value="RWX54974.1"/>
    <property type="molecule type" value="Genomic_DNA"/>
</dbReference>
<evidence type="ECO:0000256" key="2">
    <source>
        <dbReference type="SAM" id="MobiDB-lite"/>
    </source>
</evidence>
<protein>
    <submittedName>
        <fullName evidence="3">Uncharacterized protein</fullName>
    </submittedName>
</protein>
<feature type="coiled-coil region" evidence="1">
    <location>
        <begin position="561"/>
        <end position="608"/>
    </location>
</feature>
<feature type="region of interest" description="Disordered" evidence="2">
    <location>
        <begin position="264"/>
        <end position="293"/>
    </location>
</feature>
<dbReference type="OrthoDB" id="5906096at2"/>
<comment type="caution">
    <text evidence="3">The sequence shown here is derived from an EMBL/GenBank/DDBJ whole genome shotgun (WGS) entry which is preliminary data.</text>
</comment>
<organism evidence="3 4">
    <name type="scientific">Photobacterium chitinilyticum</name>
    <dbReference type="NCBI Taxonomy" id="2485123"/>
    <lineage>
        <taxon>Bacteria</taxon>
        <taxon>Pseudomonadati</taxon>
        <taxon>Pseudomonadota</taxon>
        <taxon>Gammaproteobacteria</taxon>
        <taxon>Vibrionales</taxon>
        <taxon>Vibrionaceae</taxon>
        <taxon>Photobacterium</taxon>
    </lineage>
</organism>
<evidence type="ECO:0000313" key="4">
    <source>
        <dbReference type="Proteomes" id="UP000287563"/>
    </source>
</evidence>
<keyword evidence="4" id="KW-1185">Reference proteome</keyword>
<evidence type="ECO:0000256" key="1">
    <source>
        <dbReference type="SAM" id="Coils"/>
    </source>
</evidence>
<dbReference type="RefSeq" id="WP_128784598.1">
    <property type="nucleotide sequence ID" value="NZ_RJLM01000005.1"/>
</dbReference>
<proteinExistence type="predicted"/>
<feature type="region of interest" description="Disordered" evidence="2">
    <location>
        <begin position="90"/>
        <end position="111"/>
    </location>
</feature>
<dbReference type="AlphaFoldDB" id="A0A3S3RGT8"/>
<sequence length="725" mass="81692">MLRTNDLLYVAGAVQPHDQTQNNQAAYDSGFLGFHFCGPQPEGAVSSQKTTAAWELERVNRQNVFLADMQKEHERSLPKVSAEHLREAAARSAGNNRLVQGRKSPTHPQQAQLDKILRQERKLQRGDTVLASTESVYSHDTLYALSGDEFSARILSPKGKTKVVEPKVTPNMVRLMQRDWSGQCKVQFYTQTPSSGAPDAQEGDRFTESLTKRAVSKIFESGAYVATCHGGFCTFLTLTFTQEQRFRIMGGMVEGDAAPYCTLPKPPLPASKTRGPRSMLSGRPQLRCTDGTNTPVSIRRNMATYVEDIAGPYCYIDTLADDPAATVDIFDDGTVKVMNEDGEIAGPYTPTFLKPEQEFTITKEAETTIGREVSRFLDGAKKMYQRGWTASHTVEKDAETGEKTRIQAEKRIPGHSKPSEFGPTEETADFHYIWVAECPANDDGEPNPHVHVLLNWAVPESLFSAWSQRLEKLWGNGFAHLERIRQPKAAGSYIIKAVGYAAKGENADQGLIKGNRYNIAQCSRAPAWDCIASFEADNITAIIKECGYKLEQWRRPLNRHLKRLEKQLDQTIKAKAIAKKAKKPEQDVNKLTARIIRLEHQMKTVRDQTRSREVYAHTKNIFCLSFDGEQAETKAYDFLLWAAGARGWSMTPVTVEDDTEYIESVSEAKAVARKEYASQYRRFEDRRAYWHSVLSDPLTPPEGDIEAERAKHMRVRHEYEQWIAI</sequence>
<accession>A0A3S3RGT8</accession>
<dbReference type="Proteomes" id="UP000287563">
    <property type="component" value="Unassembled WGS sequence"/>
</dbReference>
<evidence type="ECO:0000313" key="3">
    <source>
        <dbReference type="EMBL" id="RWX54974.1"/>
    </source>
</evidence>
<keyword evidence="1" id="KW-0175">Coiled coil</keyword>